<keyword evidence="1" id="KW-0689">Ribosomal protein</keyword>
<protein>
    <submittedName>
        <fullName evidence="4">EOG090X0MUO</fullName>
    </submittedName>
</protein>
<dbReference type="SUPFAM" id="SSF54999">
    <property type="entry name" value="Ribosomal protein S10"/>
    <property type="match status" value="1"/>
</dbReference>
<dbReference type="SMART" id="SM01403">
    <property type="entry name" value="Ribosomal_S10"/>
    <property type="match status" value="1"/>
</dbReference>
<evidence type="ECO:0000256" key="2">
    <source>
        <dbReference type="ARBA" id="ARBA00023274"/>
    </source>
</evidence>
<dbReference type="Gene3D" id="3.30.70.600">
    <property type="entry name" value="Ribosomal protein S10 domain"/>
    <property type="match status" value="1"/>
</dbReference>
<dbReference type="AlphaFoldDB" id="A0A9N6ZGC0"/>
<name>A0A9N6ZGC0_9CRUS</name>
<dbReference type="EMBL" id="OC989331">
    <property type="protein sequence ID" value="CAG4645986.1"/>
    <property type="molecule type" value="Genomic_DNA"/>
</dbReference>
<proteinExistence type="predicted"/>
<organism evidence="4">
    <name type="scientific">Lynceus sp. MCZ IZ 141354</name>
    <dbReference type="NCBI Taxonomy" id="1930659"/>
    <lineage>
        <taxon>Eukaryota</taxon>
        <taxon>Metazoa</taxon>
        <taxon>Ecdysozoa</taxon>
        <taxon>Arthropoda</taxon>
        <taxon>Crustacea</taxon>
        <taxon>Branchiopoda</taxon>
        <taxon>Diplostraca</taxon>
        <taxon>Laevicaudata</taxon>
        <taxon>Lynceidae</taxon>
        <taxon>Lynceus</taxon>
    </lineage>
</organism>
<sequence length="182" mass="20416">MLTSIRALEFVRKSASSTPRLIKHARSISLKIPTEPDYLDRKGPQIATYETLSVEIKGFEFPVLESFSSFIHKTAEHMGLDVESCWATPKKCIDVTKYKPMSTIVESKYSLDVYHRTVKLVDVPVTTGALFFELVQTALPEGVELNIKPYEPTDETVLFVPDLELKALKAELEVLGGPSKKK</sequence>
<evidence type="ECO:0000313" key="4">
    <source>
        <dbReference type="EMBL" id="CAG4645986.1"/>
    </source>
</evidence>
<dbReference type="InterPro" id="IPR027487">
    <property type="entry name" value="Ribosomal_mL48"/>
</dbReference>
<evidence type="ECO:0000256" key="1">
    <source>
        <dbReference type="ARBA" id="ARBA00022980"/>
    </source>
</evidence>
<reference evidence="4" key="1">
    <citation type="submission" date="2021-04" db="EMBL/GenBank/DDBJ databases">
        <authorList>
            <person name="Cornetti L."/>
        </authorList>
    </citation>
    <scope>NUCLEOTIDE SEQUENCE</scope>
</reference>
<dbReference type="Pfam" id="PF00338">
    <property type="entry name" value="Ribosomal_S10"/>
    <property type="match status" value="1"/>
</dbReference>
<dbReference type="PANTHER" id="PTHR13473:SF0">
    <property type="entry name" value="LARGE RIBOSOMAL SUBUNIT PROTEIN ML48"/>
    <property type="match status" value="1"/>
</dbReference>
<dbReference type="InterPro" id="IPR027486">
    <property type="entry name" value="Ribosomal_uS10_dom"/>
</dbReference>
<dbReference type="PANTHER" id="PTHR13473">
    <property type="entry name" value="MITOCHONDRIAL RIBOSOMAL PROTEIN L48"/>
    <property type="match status" value="1"/>
</dbReference>
<dbReference type="InterPro" id="IPR036838">
    <property type="entry name" value="Ribosomal_uS10_dom_sf"/>
</dbReference>
<gene>
    <name evidence="4" type="primary">EOG090X0MUO</name>
</gene>
<accession>A0A9N6ZGC0</accession>
<feature type="domain" description="Small ribosomal subunit protein uS10" evidence="3">
    <location>
        <begin position="53"/>
        <end position="148"/>
    </location>
</feature>
<dbReference type="GO" id="GO:1990904">
    <property type="term" value="C:ribonucleoprotein complex"/>
    <property type="evidence" value="ECO:0007669"/>
    <property type="project" value="UniProtKB-KW"/>
</dbReference>
<evidence type="ECO:0000259" key="3">
    <source>
        <dbReference type="SMART" id="SM01403"/>
    </source>
</evidence>
<dbReference type="GO" id="GO:0005761">
    <property type="term" value="C:mitochondrial ribosome"/>
    <property type="evidence" value="ECO:0007669"/>
    <property type="project" value="InterPro"/>
</dbReference>
<keyword evidence="2" id="KW-0687">Ribonucleoprotein</keyword>